<proteinExistence type="predicted"/>
<keyword evidence="3" id="KW-1185">Reference proteome</keyword>
<dbReference type="Pfam" id="PF06985">
    <property type="entry name" value="HET"/>
    <property type="match status" value="1"/>
</dbReference>
<sequence length="621" mass="70009">MPPPKRPFVAQSDGRPEFVYSPLDPEKDCTRLVAIGPSTNVAAPLRCRLTHVNFSDRPRYEALSYMWGDETKRKLIFIDEKRFYVGKNLFDAIHFLRRSKSEGLFWIDAICINQGDVHEKNRQIRIMPHIYFRATTVLVWLGTKEITPELAQSTAGPLPSRYGSLSGQYSEQETARWLIPKLLCEDGYWKRLWVIQEIGKAAQIQVCYQTRQHVRNRSNNPGRRGSSLQSHDIFEDHKVDWDMFISTIRSADGLLSRLSRQSDPSFAASYTIDEVGPLRLDKQLRGKYRGSHSLRSLLEAHHHALCRNPRDKVYGLAGLADDCYGFPVDYEKSLFEVWSDTLSFLEDMEQTQSDLPGLALLMMNALGGPSELKPTTGPRSNIQLWLPFSLLGVVAYIGPTPTQCINNLVDADTWTASIRRNGRKGSDMEANERLVRRLLGVMNPELPCLGVFSLAEVSPSAVYRMKDDNQVATGLQKAPHYSHGDPPRCPKGESRLYQLLPPDWKSEGCSLGVVRGNLRAADLICRIPETGGMFVLRKAEQGAMYIQVKEESILSPCYHIVGAAMAWDDGHMPTSSWARLKRDSPDPVVSLCVETEILYSLLSPQMGETEESSYPDEVAED</sequence>
<dbReference type="AlphaFoldDB" id="A0AAV9G8L3"/>
<name>A0AAV9G8L3_9PEZI</name>
<evidence type="ECO:0000313" key="2">
    <source>
        <dbReference type="EMBL" id="KAK4445144.1"/>
    </source>
</evidence>
<comment type="caution">
    <text evidence="2">The sequence shown here is derived from an EMBL/GenBank/DDBJ whole genome shotgun (WGS) entry which is preliminary data.</text>
</comment>
<dbReference type="InterPro" id="IPR052895">
    <property type="entry name" value="HetReg/Transcr_Mod"/>
</dbReference>
<evidence type="ECO:0000259" key="1">
    <source>
        <dbReference type="Pfam" id="PF06985"/>
    </source>
</evidence>
<gene>
    <name evidence="2" type="ORF">QBC34DRAFT_413609</name>
</gene>
<dbReference type="EMBL" id="MU865968">
    <property type="protein sequence ID" value="KAK4445144.1"/>
    <property type="molecule type" value="Genomic_DNA"/>
</dbReference>
<protein>
    <submittedName>
        <fullName evidence="2">Heterokaryon incompatibility protein-domain-containing protein</fullName>
    </submittedName>
</protein>
<dbReference type="PANTHER" id="PTHR24148">
    <property type="entry name" value="ANKYRIN REPEAT DOMAIN-CONTAINING PROTEIN 39 HOMOLOG-RELATED"/>
    <property type="match status" value="1"/>
</dbReference>
<reference evidence="2" key="1">
    <citation type="journal article" date="2023" name="Mol. Phylogenet. Evol.">
        <title>Genome-scale phylogeny and comparative genomics of the fungal order Sordariales.</title>
        <authorList>
            <person name="Hensen N."/>
            <person name="Bonometti L."/>
            <person name="Westerberg I."/>
            <person name="Brannstrom I.O."/>
            <person name="Guillou S."/>
            <person name="Cros-Aarteil S."/>
            <person name="Calhoun S."/>
            <person name="Haridas S."/>
            <person name="Kuo A."/>
            <person name="Mondo S."/>
            <person name="Pangilinan J."/>
            <person name="Riley R."/>
            <person name="LaButti K."/>
            <person name="Andreopoulos B."/>
            <person name="Lipzen A."/>
            <person name="Chen C."/>
            <person name="Yan M."/>
            <person name="Daum C."/>
            <person name="Ng V."/>
            <person name="Clum A."/>
            <person name="Steindorff A."/>
            <person name="Ohm R.A."/>
            <person name="Martin F."/>
            <person name="Silar P."/>
            <person name="Natvig D.O."/>
            <person name="Lalanne C."/>
            <person name="Gautier V."/>
            <person name="Ament-Velasquez S.L."/>
            <person name="Kruys A."/>
            <person name="Hutchinson M.I."/>
            <person name="Powell A.J."/>
            <person name="Barry K."/>
            <person name="Miller A.N."/>
            <person name="Grigoriev I.V."/>
            <person name="Debuchy R."/>
            <person name="Gladieux P."/>
            <person name="Hiltunen Thoren M."/>
            <person name="Johannesson H."/>
        </authorList>
    </citation>
    <scope>NUCLEOTIDE SEQUENCE</scope>
    <source>
        <strain evidence="2">PSN243</strain>
    </source>
</reference>
<reference evidence="2" key="2">
    <citation type="submission" date="2023-05" db="EMBL/GenBank/DDBJ databases">
        <authorList>
            <consortium name="Lawrence Berkeley National Laboratory"/>
            <person name="Steindorff A."/>
            <person name="Hensen N."/>
            <person name="Bonometti L."/>
            <person name="Westerberg I."/>
            <person name="Brannstrom I.O."/>
            <person name="Guillou S."/>
            <person name="Cros-Aarteil S."/>
            <person name="Calhoun S."/>
            <person name="Haridas S."/>
            <person name="Kuo A."/>
            <person name="Mondo S."/>
            <person name="Pangilinan J."/>
            <person name="Riley R."/>
            <person name="Labutti K."/>
            <person name="Andreopoulos B."/>
            <person name="Lipzen A."/>
            <person name="Chen C."/>
            <person name="Yanf M."/>
            <person name="Daum C."/>
            <person name="Ng V."/>
            <person name="Clum A."/>
            <person name="Ohm R."/>
            <person name="Martin F."/>
            <person name="Silar P."/>
            <person name="Natvig D."/>
            <person name="Lalanne C."/>
            <person name="Gautier V."/>
            <person name="Ament-Velasquez S.L."/>
            <person name="Kruys A."/>
            <person name="Hutchinson M.I."/>
            <person name="Powell A.J."/>
            <person name="Barry K."/>
            <person name="Miller A.N."/>
            <person name="Grigoriev I.V."/>
            <person name="Debuchy R."/>
            <person name="Gladieux P."/>
            <person name="Thoren M.H."/>
            <person name="Johannesson H."/>
        </authorList>
    </citation>
    <scope>NUCLEOTIDE SEQUENCE</scope>
    <source>
        <strain evidence="2">PSN243</strain>
    </source>
</reference>
<evidence type="ECO:0000313" key="3">
    <source>
        <dbReference type="Proteomes" id="UP001321760"/>
    </source>
</evidence>
<dbReference type="Proteomes" id="UP001321760">
    <property type="component" value="Unassembled WGS sequence"/>
</dbReference>
<feature type="domain" description="Heterokaryon incompatibility" evidence="1">
    <location>
        <begin position="60"/>
        <end position="197"/>
    </location>
</feature>
<dbReference type="PANTHER" id="PTHR24148:SF64">
    <property type="entry name" value="HETEROKARYON INCOMPATIBILITY DOMAIN-CONTAINING PROTEIN"/>
    <property type="match status" value="1"/>
</dbReference>
<accession>A0AAV9G8L3</accession>
<organism evidence="2 3">
    <name type="scientific">Podospora aff. communis PSN243</name>
    <dbReference type="NCBI Taxonomy" id="3040156"/>
    <lineage>
        <taxon>Eukaryota</taxon>
        <taxon>Fungi</taxon>
        <taxon>Dikarya</taxon>
        <taxon>Ascomycota</taxon>
        <taxon>Pezizomycotina</taxon>
        <taxon>Sordariomycetes</taxon>
        <taxon>Sordariomycetidae</taxon>
        <taxon>Sordariales</taxon>
        <taxon>Podosporaceae</taxon>
        <taxon>Podospora</taxon>
    </lineage>
</organism>
<dbReference type="InterPro" id="IPR010730">
    <property type="entry name" value="HET"/>
</dbReference>